<dbReference type="PANTHER" id="PTHR19965">
    <property type="entry name" value="RNA AND EXPORT FACTOR BINDING PROTEIN"/>
    <property type="match status" value="1"/>
</dbReference>
<dbReference type="Proteomes" id="UP000308730">
    <property type="component" value="Unassembled WGS sequence"/>
</dbReference>
<dbReference type="OrthoDB" id="5382468at2759"/>
<evidence type="ECO:0000313" key="5">
    <source>
        <dbReference type="Proteomes" id="UP000308730"/>
    </source>
</evidence>
<protein>
    <recommendedName>
        <fullName evidence="3">Chromatin target of PRMT1 protein C-terminal domain-containing protein</fullName>
    </recommendedName>
</protein>
<dbReference type="Pfam" id="PF13865">
    <property type="entry name" value="FoP_duplication"/>
    <property type="match status" value="1"/>
</dbReference>
<organism evidence="4 5">
    <name type="scientific">Antrodiella citrinella</name>
    <dbReference type="NCBI Taxonomy" id="2447956"/>
    <lineage>
        <taxon>Eukaryota</taxon>
        <taxon>Fungi</taxon>
        <taxon>Dikarya</taxon>
        <taxon>Basidiomycota</taxon>
        <taxon>Agaricomycotina</taxon>
        <taxon>Agaricomycetes</taxon>
        <taxon>Polyporales</taxon>
        <taxon>Steccherinaceae</taxon>
        <taxon>Antrodiella</taxon>
    </lineage>
</organism>
<dbReference type="InterPro" id="IPR012677">
    <property type="entry name" value="Nucleotide-bd_a/b_plait_sf"/>
</dbReference>
<feature type="region of interest" description="Disordered" evidence="2">
    <location>
        <begin position="53"/>
        <end position="74"/>
    </location>
</feature>
<dbReference type="InterPro" id="IPR035979">
    <property type="entry name" value="RBD_domain_sf"/>
</dbReference>
<evidence type="ECO:0000256" key="2">
    <source>
        <dbReference type="SAM" id="MobiDB-lite"/>
    </source>
</evidence>
<dbReference type="AlphaFoldDB" id="A0A4S4N1A8"/>
<feature type="compositionally biased region" description="Low complexity" evidence="2">
    <location>
        <begin position="100"/>
        <end position="112"/>
    </location>
</feature>
<dbReference type="GO" id="GO:0005634">
    <property type="term" value="C:nucleus"/>
    <property type="evidence" value="ECO:0007669"/>
    <property type="project" value="TreeGrafter"/>
</dbReference>
<dbReference type="GO" id="GO:0003729">
    <property type="term" value="F:mRNA binding"/>
    <property type="evidence" value="ECO:0007669"/>
    <property type="project" value="TreeGrafter"/>
</dbReference>
<feature type="domain" description="Chromatin target of PRMT1 protein C-terminal" evidence="3">
    <location>
        <begin position="100"/>
        <end position="148"/>
    </location>
</feature>
<dbReference type="InterPro" id="IPR025715">
    <property type="entry name" value="FoP_C"/>
</dbReference>
<proteinExistence type="predicted"/>
<accession>A0A4S4N1A8</accession>
<evidence type="ECO:0000256" key="1">
    <source>
        <dbReference type="ARBA" id="ARBA00022884"/>
    </source>
</evidence>
<keyword evidence="5" id="KW-1185">Reference proteome</keyword>
<sequence>MNLNNPYPSPYVKYDRSGRSSGVAIIFYETAQEAAQAKQEFNGKFAKGQPMEIEFDAGPTPRPNLNTRHAASAPSLINRIQKPPLLERLGDVTTSKSKAKPTARPAKAAAASNGPGPVRTKARPVKEKKKPKTMEQLDSELDAFMHDDDAAPSTGDVAMA</sequence>
<dbReference type="PANTHER" id="PTHR19965:SF82">
    <property type="entry name" value="THO COMPLEX SUBUNIT 4"/>
    <property type="match status" value="1"/>
</dbReference>
<dbReference type="Gene3D" id="3.30.70.330">
    <property type="match status" value="1"/>
</dbReference>
<dbReference type="SUPFAM" id="SSF54928">
    <property type="entry name" value="RNA-binding domain, RBD"/>
    <property type="match status" value="1"/>
</dbReference>
<dbReference type="EMBL" id="SGPM01000030">
    <property type="protein sequence ID" value="THH32065.1"/>
    <property type="molecule type" value="Genomic_DNA"/>
</dbReference>
<reference evidence="4 5" key="1">
    <citation type="submission" date="2019-02" db="EMBL/GenBank/DDBJ databases">
        <title>Genome sequencing of the rare red list fungi Antrodiella citrinella (Flaviporus citrinellus).</title>
        <authorList>
            <person name="Buettner E."/>
            <person name="Kellner H."/>
        </authorList>
    </citation>
    <scope>NUCLEOTIDE SEQUENCE [LARGE SCALE GENOMIC DNA]</scope>
    <source>
        <strain evidence="4 5">DSM 108506</strain>
    </source>
</reference>
<comment type="caution">
    <text evidence="4">The sequence shown here is derived from an EMBL/GenBank/DDBJ whole genome shotgun (WGS) entry which is preliminary data.</text>
</comment>
<gene>
    <name evidence="4" type="ORF">EUX98_g2105</name>
</gene>
<evidence type="ECO:0000259" key="3">
    <source>
        <dbReference type="Pfam" id="PF13865"/>
    </source>
</evidence>
<name>A0A4S4N1A8_9APHY</name>
<feature type="compositionally biased region" description="Basic residues" evidence="2">
    <location>
        <begin position="120"/>
        <end position="131"/>
    </location>
</feature>
<evidence type="ECO:0000313" key="4">
    <source>
        <dbReference type="EMBL" id="THH32065.1"/>
    </source>
</evidence>
<dbReference type="InterPro" id="IPR051229">
    <property type="entry name" value="ALYREF_mRNA_export"/>
</dbReference>
<keyword evidence="1" id="KW-0694">RNA-binding</keyword>
<feature type="region of interest" description="Disordered" evidence="2">
    <location>
        <begin position="90"/>
        <end position="160"/>
    </location>
</feature>